<dbReference type="InterPro" id="IPR032675">
    <property type="entry name" value="LRR_dom_sf"/>
</dbReference>
<feature type="region of interest" description="Disordered" evidence="1">
    <location>
        <begin position="264"/>
        <end position="410"/>
    </location>
</feature>
<dbReference type="SUPFAM" id="SSF52047">
    <property type="entry name" value="RNI-like"/>
    <property type="match status" value="1"/>
</dbReference>
<dbReference type="InterPro" id="IPR006553">
    <property type="entry name" value="Leu-rich_rpt_Cys-con_subtyp"/>
</dbReference>
<dbReference type="InterPro" id="IPR016729">
    <property type="entry name" value="FADD"/>
</dbReference>
<dbReference type="SUPFAM" id="SSF47986">
    <property type="entry name" value="DEATH domain"/>
    <property type="match status" value="3"/>
</dbReference>
<feature type="region of interest" description="Disordered" evidence="1">
    <location>
        <begin position="97"/>
        <end position="138"/>
    </location>
</feature>
<dbReference type="PANTHER" id="PTHR15077:SF9">
    <property type="entry name" value="C-TERMINAL OF ROC (COR) DOMAIN-CONTAINING PROTEIN"/>
    <property type="match status" value="1"/>
</dbReference>
<dbReference type="RefSeq" id="XP_019633976.1">
    <property type="nucleotide sequence ID" value="XM_019778417.1"/>
</dbReference>
<feature type="compositionally biased region" description="Polar residues" evidence="1">
    <location>
        <begin position="287"/>
        <end position="297"/>
    </location>
</feature>
<dbReference type="Gene3D" id="1.10.533.10">
    <property type="entry name" value="Death Domain, Fas"/>
    <property type="match status" value="3"/>
</dbReference>
<gene>
    <name evidence="4" type="primary">LOC109477298</name>
</gene>
<feature type="domain" description="Death" evidence="2">
    <location>
        <begin position="702"/>
        <end position="784"/>
    </location>
</feature>
<dbReference type="PANTHER" id="PTHR15077">
    <property type="entry name" value="FAS-ASSOCIATING DEATH DOMAIN-CONTAINING PROTEIN FADD"/>
    <property type="match status" value="1"/>
</dbReference>
<feature type="domain" description="Death" evidence="2">
    <location>
        <begin position="27"/>
        <end position="96"/>
    </location>
</feature>
<dbReference type="InterPro" id="IPR001611">
    <property type="entry name" value="Leu-rich_rpt"/>
</dbReference>
<dbReference type="GO" id="GO:0007165">
    <property type="term" value="P:signal transduction"/>
    <property type="evidence" value="ECO:0007669"/>
    <property type="project" value="InterPro"/>
</dbReference>
<feature type="region of interest" description="Disordered" evidence="1">
    <location>
        <begin position="584"/>
        <end position="644"/>
    </location>
</feature>
<dbReference type="SMART" id="SM00005">
    <property type="entry name" value="DEATH"/>
    <property type="match status" value="3"/>
</dbReference>
<dbReference type="FunFam" id="1.10.533.10:FF:000087">
    <property type="entry name" value="Uncharacterized protein"/>
    <property type="match status" value="1"/>
</dbReference>
<dbReference type="SMART" id="SM00367">
    <property type="entry name" value="LRR_CC"/>
    <property type="match status" value="3"/>
</dbReference>
<dbReference type="Gene3D" id="3.80.10.10">
    <property type="entry name" value="Ribonuclease Inhibitor"/>
    <property type="match status" value="1"/>
</dbReference>
<feature type="compositionally biased region" description="Gly residues" evidence="1">
    <location>
        <begin position="631"/>
        <end position="644"/>
    </location>
</feature>
<dbReference type="InterPro" id="IPR011029">
    <property type="entry name" value="DEATH-like_dom_sf"/>
</dbReference>
<reference evidence="4" key="1">
    <citation type="submission" date="2025-08" db="UniProtKB">
        <authorList>
            <consortium name="RefSeq"/>
        </authorList>
    </citation>
    <scope>IDENTIFICATION</scope>
    <source>
        <tissue evidence="4">Gonad</tissue>
    </source>
</reference>
<dbReference type="AlphaFoldDB" id="A0A6P4ZWH5"/>
<feature type="region of interest" description="Disordered" evidence="1">
    <location>
        <begin position="791"/>
        <end position="858"/>
    </location>
</feature>
<organism evidence="3 4">
    <name type="scientific">Branchiostoma belcheri</name>
    <name type="common">Amphioxus</name>
    <dbReference type="NCBI Taxonomy" id="7741"/>
    <lineage>
        <taxon>Eukaryota</taxon>
        <taxon>Metazoa</taxon>
        <taxon>Chordata</taxon>
        <taxon>Cephalochordata</taxon>
        <taxon>Leptocardii</taxon>
        <taxon>Amphioxiformes</taxon>
        <taxon>Branchiostomatidae</taxon>
        <taxon>Branchiostoma</taxon>
    </lineage>
</organism>
<feature type="compositionally biased region" description="Basic residues" evidence="1">
    <location>
        <begin position="97"/>
        <end position="110"/>
    </location>
</feature>
<dbReference type="PROSITE" id="PS50017">
    <property type="entry name" value="DEATH_DOMAIN"/>
    <property type="match status" value="3"/>
</dbReference>
<feature type="compositionally biased region" description="Polar residues" evidence="1">
    <location>
        <begin position="823"/>
        <end position="834"/>
    </location>
</feature>
<protein>
    <submittedName>
        <fullName evidence="4">Uncharacterized protein LOC109477298</fullName>
    </submittedName>
</protein>
<evidence type="ECO:0000313" key="4">
    <source>
        <dbReference type="RefSeq" id="XP_019633976.1"/>
    </source>
</evidence>
<evidence type="ECO:0000313" key="3">
    <source>
        <dbReference type="Proteomes" id="UP000515135"/>
    </source>
</evidence>
<feature type="compositionally biased region" description="Basic and acidic residues" evidence="1">
    <location>
        <begin position="397"/>
        <end position="410"/>
    </location>
</feature>
<dbReference type="InterPro" id="IPR000488">
    <property type="entry name" value="Death_dom"/>
</dbReference>
<dbReference type="Pfam" id="PF00531">
    <property type="entry name" value="Death"/>
    <property type="match status" value="3"/>
</dbReference>
<dbReference type="OrthoDB" id="10168519at2759"/>
<feature type="compositionally biased region" description="Basic residues" evidence="1">
    <location>
        <begin position="368"/>
        <end position="386"/>
    </location>
</feature>
<feature type="compositionally biased region" description="Polar residues" evidence="1">
    <location>
        <begin position="842"/>
        <end position="853"/>
    </location>
</feature>
<dbReference type="Proteomes" id="UP000515135">
    <property type="component" value="Unplaced"/>
</dbReference>
<evidence type="ECO:0000259" key="2">
    <source>
        <dbReference type="PROSITE" id="PS50017"/>
    </source>
</evidence>
<sequence>MAGNQQDSLPVEVPKVFDKVIKGVSHKWDDLARKLGFDRNEIKGIGTTERSPDDRCREVLERWRNKNGKKATLQVLEQALENIDERLTAERLVGKKTRWKRKRKRKRKQPHKEDSSEESSLMENDPHNGPSPRHNYFPPVAKAVGSSWVKFAEDQLGLTALDIYNIQLRQPYSKQQQALQALELWRDRHGRKACRVKLAEALRKGGFLRAADELDNGHEVKVNGFITKKPAHIPNHKQWTEPSRKKRKTRDSCGCSLQIKQESKHSYHGACAESNGTNGRNRVDQRAGTSSNGTRHLNGTEHGHETNSTSSRSSQQHESSSSTSSSSTCSSSTSSSSTSGGESESDEGPPLMQPLNVKLEGKQQNGKSSRKRRKLQSRAARQKKRTKVDPEAGEMPESIKDEADRTGSADDKSTIYHTIVENGEKVFDNETVQDYHKFKKCVKSLRRIASAVPDNDDDDDDNKPKLTSGAKLKIRKRVNDKIAEVAQVIFRDRVLDPENRQLYHKMAQCFEQFQAALRKAERGCVFCYLDFADVGCFDTFWRSYSDGSLSDTLTRELITDDMRAAEGGADLYIHVRVLHSATEEGDFSDQDPSGTAGRGPPHPGPSGEHTGQGPPAPGSGNHGDDMPPGYHGDGPGGLQVSGGGDVIQVKREPVEQVPSCCMMGNVKSEIKGELAGPLLKREETEMKGELAGPFLKREETELDRQLAAVADSLGSMWERLALSLGFTTDYIRDLTATQPPSLRPRQLICNWMERNLGDVTLEQLVQALRDAGIHEVADAAASGQIFLTEVESEAAKGKPDGDMDTAGPEGGERIPDVSDSESETGGSNMEASSVSEEDRSTSLDSESQNSTVSPPIYPTGEDALAWNDYIQDFFKTDEDTARSIQKSWPNASQVTKLDLTCGKYFWSDVTPLHTSDVQLLLQFLPQLPNLQELALCVSCQGEEEAEHINQLYGVQHPLKTLTLRTRDWSLDKMTRLLKLILKQFPLLEEIDLSHNLSNNNISDEAVPGLTKCIGSCQNLKKVDLSRNKLSDRGDFLPPLPNLEEIDLSHNVISDEAVPGLAKGLSSCQKLKKVNLGFNKFSNVGELMKPFINLPFLRHVHLYYNSISDESLPAIAAWLKLSTAVEDVDLGYNMFSAEGVRDFVRTMKGKAYRWKDHLLYDGSQADVSEAALAGGEGARREEQQLERLGSWTYLIKVKVRQLNVVISHVISHEGPRSNNTQLASP</sequence>
<accession>A0A6P4ZWH5</accession>
<dbReference type="GeneID" id="109477298"/>
<evidence type="ECO:0000256" key="1">
    <source>
        <dbReference type="SAM" id="MobiDB-lite"/>
    </source>
</evidence>
<feature type="domain" description="Death" evidence="2">
    <location>
        <begin position="155"/>
        <end position="218"/>
    </location>
</feature>
<dbReference type="KEGG" id="bbel:109477298"/>
<dbReference type="Pfam" id="PF13516">
    <property type="entry name" value="LRR_6"/>
    <property type="match status" value="2"/>
</dbReference>
<proteinExistence type="predicted"/>
<keyword evidence="3" id="KW-1185">Reference proteome</keyword>
<feature type="compositionally biased region" description="Low complexity" evidence="1">
    <location>
        <begin position="306"/>
        <end position="342"/>
    </location>
</feature>
<dbReference type="CDD" id="cd01670">
    <property type="entry name" value="Death"/>
    <property type="match status" value="3"/>
</dbReference>
<name>A0A6P4ZWH5_BRABE</name>